<dbReference type="PANTHER" id="PTHR43762">
    <property type="entry name" value="L-GULONOLACTONE OXIDASE"/>
    <property type="match status" value="1"/>
</dbReference>
<dbReference type="Proteomes" id="UP001601992">
    <property type="component" value="Unassembled WGS sequence"/>
</dbReference>
<dbReference type="InterPro" id="IPR016171">
    <property type="entry name" value="Vanillyl_alc_oxidase_C-sub2"/>
</dbReference>
<dbReference type="PROSITE" id="PS51387">
    <property type="entry name" value="FAD_PCMH"/>
    <property type="match status" value="1"/>
</dbReference>
<feature type="domain" description="FAD-binding PCMH-type" evidence="2">
    <location>
        <begin position="10"/>
        <end position="174"/>
    </location>
</feature>
<dbReference type="InterPro" id="IPR006094">
    <property type="entry name" value="Oxid_FAD_bind_N"/>
</dbReference>
<dbReference type="Pfam" id="PF04030">
    <property type="entry name" value="ALO"/>
    <property type="match status" value="1"/>
</dbReference>
<dbReference type="InterPro" id="IPR016169">
    <property type="entry name" value="FAD-bd_PCMH_sub2"/>
</dbReference>
<comment type="caution">
    <text evidence="3">The sequence shown here is derived from an EMBL/GenBank/DDBJ whole genome shotgun (WGS) entry which is preliminary data.</text>
</comment>
<reference evidence="3 4" key="1">
    <citation type="submission" date="2024-10" db="EMBL/GenBank/DDBJ databases">
        <title>The Natural Products Discovery Center: Release of the First 8490 Sequenced Strains for Exploring Actinobacteria Biosynthetic Diversity.</title>
        <authorList>
            <person name="Kalkreuter E."/>
            <person name="Kautsar S.A."/>
            <person name="Yang D."/>
            <person name="Bader C.D."/>
            <person name="Teijaro C.N."/>
            <person name="Fluegel L."/>
            <person name="Davis C.M."/>
            <person name="Simpson J.R."/>
            <person name="Lauterbach L."/>
            <person name="Steele A.D."/>
            <person name="Gui C."/>
            <person name="Meng S."/>
            <person name="Li G."/>
            <person name="Viehrig K."/>
            <person name="Ye F."/>
            <person name="Su P."/>
            <person name="Kiefer A.F."/>
            <person name="Nichols A."/>
            <person name="Cepeda A.J."/>
            <person name="Yan W."/>
            <person name="Fan B."/>
            <person name="Jiang Y."/>
            <person name="Adhikari A."/>
            <person name="Zheng C.-J."/>
            <person name="Schuster L."/>
            <person name="Cowan T.M."/>
            <person name="Smanski M.J."/>
            <person name="Chevrette M.G."/>
            <person name="De Carvalho L.P.S."/>
            <person name="Shen B."/>
        </authorList>
    </citation>
    <scope>NUCLEOTIDE SEQUENCE [LARGE SCALE GENOMIC DNA]</scope>
    <source>
        <strain evidence="3 4">NPDC002593</strain>
    </source>
</reference>
<keyword evidence="4" id="KW-1185">Reference proteome</keyword>
<evidence type="ECO:0000313" key="4">
    <source>
        <dbReference type="Proteomes" id="UP001601992"/>
    </source>
</evidence>
<dbReference type="EMBL" id="JBIAQY010000015">
    <property type="protein sequence ID" value="MFF3572738.1"/>
    <property type="molecule type" value="Genomic_DNA"/>
</dbReference>
<proteinExistence type="predicted"/>
<dbReference type="Gene3D" id="1.10.45.10">
    <property type="entry name" value="Vanillyl-alcohol Oxidase, Chain A, domain 4"/>
    <property type="match status" value="1"/>
</dbReference>
<dbReference type="Pfam" id="PF01565">
    <property type="entry name" value="FAD_binding_4"/>
    <property type="match status" value="1"/>
</dbReference>
<dbReference type="Gene3D" id="3.30.70.2520">
    <property type="match status" value="1"/>
</dbReference>
<evidence type="ECO:0000259" key="2">
    <source>
        <dbReference type="PROSITE" id="PS51387"/>
    </source>
</evidence>
<accession>A0ABW6SAX9</accession>
<dbReference type="Gene3D" id="3.30.43.10">
    <property type="entry name" value="Uridine Diphospho-n-acetylenolpyruvylglucosamine Reductase, domain 2"/>
    <property type="match status" value="1"/>
</dbReference>
<dbReference type="InterPro" id="IPR010031">
    <property type="entry name" value="FAD_lactone_oxidase-like"/>
</dbReference>
<dbReference type="InterPro" id="IPR016166">
    <property type="entry name" value="FAD-bd_PCMH"/>
</dbReference>
<dbReference type="Gene3D" id="3.30.465.10">
    <property type="match status" value="1"/>
</dbReference>
<dbReference type="RefSeq" id="WP_040822209.1">
    <property type="nucleotide sequence ID" value="NZ_JBIAQY010000015.1"/>
</dbReference>
<sequence>MVRTNWAGNIAFEARGVHRPTDVDQVRELVARSERVRALGSGHSFNRIADTTGEQISLAELPPRVQIDADASCVTVAGGLRYGDFADRLHAAGFALPTLGSLPHISVAGAVATGTHGSGVGNRSLAASVSGLEVVTADGELLEIRRGHPDFAGMVVGLGGFGVVTALTLDLVPTFELAQYVYDRLPAEDFAEHAQEILAAGYSVSVFTTWRADQLDQVWVKGPRTPDVPGPRWFGATRADAPRHPVPGMDARHCTTQLGESGPWQHRLPHFRMDFTPSTGRELQSEYFVPRTDVVAAYRALDTIRDRMAPLVQTCEIRTIAAEPLWLSPAAERDSAAFHFTWIDDTPAVLALLPVMEELLSPFATRPHWGKLFTCDAATVRARYDRYADFERLLGRYDPAGKFTNEFLDRYFTRS</sequence>
<evidence type="ECO:0000313" key="3">
    <source>
        <dbReference type="EMBL" id="MFF3572738.1"/>
    </source>
</evidence>
<dbReference type="PANTHER" id="PTHR43762:SF1">
    <property type="entry name" value="D-ARABINONO-1,4-LACTONE OXIDASE"/>
    <property type="match status" value="1"/>
</dbReference>
<protein>
    <submittedName>
        <fullName evidence="3">FAD-binding protein</fullName>
    </submittedName>
</protein>
<name>A0ABW6SAX9_9NOCA</name>
<organism evidence="3 4">
    <name type="scientific">Nocardia jiangxiensis</name>
    <dbReference type="NCBI Taxonomy" id="282685"/>
    <lineage>
        <taxon>Bacteria</taxon>
        <taxon>Bacillati</taxon>
        <taxon>Actinomycetota</taxon>
        <taxon>Actinomycetes</taxon>
        <taxon>Mycobacteriales</taxon>
        <taxon>Nocardiaceae</taxon>
        <taxon>Nocardia</taxon>
    </lineage>
</organism>
<dbReference type="InterPro" id="IPR016167">
    <property type="entry name" value="FAD-bd_PCMH_sub1"/>
</dbReference>
<dbReference type="InterPro" id="IPR007173">
    <property type="entry name" value="ALO_C"/>
</dbReference>
<dbReference type="PIRSF" id="PIRSF000136">
    <property type="entry name" value="LGO_GLO"/>
    <property type="match status" value="1"/>
</dbReference>
<evidence type="ECO:0000256" key="1">
    <source>
        <dbReference type="ARBA" id="ARBA00023002"/>
    </source>
</evidence>
<dbReference type="InterPro" id="IPR036318">
    <property type="entry name" value="FAD-bd_PCMH-like_sf"/>
</dbReference>
<gene>
    <name evidence="3" type="ORF">ACFYXQ_33710</name>
</gene>
<keyword evidence="1" id="KW-0560">Oxidoreductase</keyword>
<dbReference type="SUPFAM" id="SSF56176">
    <property type="entry name" value="FAD-binding/transporter-associated domain-like"/>
    <property type="match status" value="1"/>
</dbReference>
<dbReference type="Gene3D" id="3.30.70.2530">
    <property type="match status" value="1"/>
</dbReference>